<dbReference type="SUPFAM" id="SSF46589">
    <property type="entry name" value="tRNA-binding arm"/>
    <property type="match status" value="1"/>
</dbReference>
<dbReference type="HAMAP" id="MF_00281">
    <property type="entry name" value="Phe_tRNA_synth_alpha1"/>
    <property type="match status" value="1"/>
</dbReference>
<organism evidence="15 16">
    <name type="scientific">Vulgatibacter incomptus</name>
    <dbReference type="NCBI Taxonomy" id="1391653"/>
    <lineage>
        <taxon>Bacteria</taxon>
        <taxon>Pseudomonadati</taxon>
        <taxon>Myxococcota</taxon>
        <taxon>Myxococcia</taxon>
        <taxon>Myxococcales</taxon>
        <taxon>Cystobacterineae</taxon>
        <taxon>Vulgatibacteraceae</taxon>
        <taxon>Vulgatibacter</taxon>
    </lineage>
</organism>
<dbReference type="GO" id="GO:0004826">
    <property type="term" value="F:phenylalanine-tRNA ligase activity"/>
    <property type="evidence" value="ECO:0007669"/>
    <property type="project" value="UniProtKB-UniRule"/>
</dbReference>
<dbReference type="InterPro" id="IPR022911">
    <property type="entry name" value="Phe_tRNA_ligase_alpha1_bac"/>
</dbReference>
<dbReference type="InterPro" id="IPR010978">
    <property type="entry name" value="tRNA-bd_arm"/>
</dbReference>
<dbReference type="KEGG" id="vin:AKJ08_0920"/>
<gene>
    <name evidence="13" type="primary">pheS</name>
    <name evidence="15" type="ORF">AKJ08_0920</name>
</gene>
<dbReference type="GO" id="GO:0000049">
    <property type="term" value="F:tRNA binding"/>
    <property type="evidence" value="ECO:0007669"/>
    <property type="project" value="InterPro"/>
</dbReference>
<dbReference type="Proteomes" id="UP000055590">
    <property type="component" value="Chromosome"/>
</dbReference>
<protein>
    <recommendedName>
        <fullName evidence="13">Phenylalanine--tRNA ligase alpha subunit</fullName>
        <ecNumber evidence="13">6.1.1.20</ecNumber>
    </recommendedName>
    <alternativeName>
        <fullName evidence="13">Phenylalanyl-tRNA synthetase alpha subunit</fullName>
        <shortName evidence="13">PheRS</shortName>
    </alternativeName>
</protein>
<name>A0A0K1PAG9_9BACT</name>
<dbReference type="InterPro" id="IPR006195">
    <property type="entry name" value="aa-tRNA-synth_II"/>
</dbReference>
<evidence type="ECO:0000256" key="11">
    <source>
        <dbReference type="ARBA" id="ARBA00023146"/>
    </source>
</evidence>
<dbReference type="InterPro" id="IPR002319">
    <property type="entry name" value="Phenylalanyl-tRNA_Synthase"/>
</dbReference>
<evidence type="ECO:0000256" key="5">
    <source>
        <dbReference type="ARBA" id="ARBA00022598"/>
    </source>
</evidence>
<evidence type="ECO:0000256" key="12">
    <source>
        <dbReference type="ARBA" id="ARBA00049255"/>
    </source>
</evidence>
<evidence type="ECO:0000256" key="2">
    <source>
        <dbReference type="ARBA" id="ARBA00010207"/>
    </source>
</evidence>
<dbReference type="EC" id="6.1.1.20" evidence="13"/>
<evidence type="ECO:0000256" key="3">
    <source>
        <dbReference type="ARBA" id="ARBA00011209"/>
    </source>
</evidence>
<keyword evidence="11 13" id="KW-0030">Aminoacyl-tRNA synthetase</keyword>
<keyword evidence="5 13" id="KW-0436">Ligase</keyword>
<dbReference type="EMBL" id="CP012332">
    <property type="protein sequence ID" value="AKU90533.1"/>
    <property type="molecule type" value="Genomic_DNA"/>
</dbReference>
<dbReference type="OrthoDB" id="9800719at2"/>
<keyword evidence="10 13" id="KW-0648">Protein biosynthesis</keyword>
<dbReference type="RefSeq" id="WP_050724974.1">
    <property type="nucleotide sequence ID" value="NZ_CP012332.1"/>
</dbReference>
<dbReference type="GO" id="GO:0000287">
    <property type="term" value="F:magnesium ion binding"/>
    <property type="evidence" value="ECO:0007669"/>
    <property type="project" value="UniProtKB-UniRule"/>
</dbReference>
<comment type="subunit">
    <text evidence="3 13">Tetramer of two alpha and two beta subunits.</text>
</comment>
<evidence type="ECO:0000256" key="13">
    <source>
        <dbReference type="HAMAP-Rule" id="MF_00281"/>
    </source>
</evidence>
<evidence type="ECO:0000256" key="4">
    <source>
        <dbReference type="ARBA" id="ARBA00022490"/>
    </source>
</evidence>
<comment type="similarity">
    <text evidence="2 13">Belongs to the class-II aminoacyl-tRNA synthetase family. Phe-tRNA synthetase alpha subunit type 1 subfamily.</text>
</comment>
<comment type="cofactor">
    <cofactor evidence="13">
        <name>Mg(2+)</name>
        <dbReference type="ChEBI" id="CHEBI:18420"/>
    </cofactor>
    <text evidence="13">Binds 2 magnesium ions per tetramer.</text>
</comment>
<evidence type="ECO:0000256" key="10">
    <source>
        <dbReference type="ARBA" id="ARBA00022917"/>
    </source>
</evidence>
<evidence type="ECO:0000256" key="1">
    <source>
        <dbReference type="ARBA" id="ARBA00004496"/>
    </source>
</evidence>
<evidence type="ECO:0000313" key="15">
    <source>
        <dbReference type="EMBL" id="AKU90533.1"/>
    </source>
</evidence>
<comment type="catalytic activity">
    <reaction evidence="12 13">
        <text>tRNA(Phe) + L-phenylalanine + ATP = L-phenylalanyl-tRNA(Phe) + AMP + diphosphate + H(+)</text>
        <dbReference type="Rhea" id="RHEA:19413"/>
        <dbReference type="Rhea" id="RHEA-COMP:9668"/>
        <dbReference type="Rhea" id="RHEA-COMP:9699"/>
        <dbReference type="ChEBI" id="CHEBI:15378"/>
        <dbReference type="ChEBI" id="CHEBI:30616"/>
        <dbReference type="ChEBI" id="CHEBI:33019"/>
        <dbReference type="ChEBI" id="CHEBI:58095"/>
        <dbReference type="ChEBI" id="CHEBI:78442"/>
        <dbReference type="ChEBI" id="CHEBI:78531"/>
        <dbReference type="ChEBI" id="CHEBI:456215"/>
        <dbReference type="EC" id="6.1.1.20"/>
    </reaction>
</comment>
<proteinExistence type="inferred from homology"/>
<keyword evidence="16" id="KW-1185">Reference proteome</keyword>
<dbReference type="Pfam" id="PF02912">
    <property type="entry name" value="Phe_tRNA-synt_N"/>
    <property type="match status" value="1"/>
</dbReference>
<dbReference type="NCBIfam" id="TIGR00468">
    <property type="entry name" value="pheS"/>
    <property type="match status" value="1"/>
</dbReference>
<dbReference type="PANTHER" id="PTHR11538">
    <property type="entry name" value="PHENYLALANYL-TRNA SYNTHETASE"/>
    <property type="match status" value="1"/>
</dbReference>
<keyword evidence="8 13" id="KW-0067">ATP-binding</keyword>
<dbReference type="AlphaFoldDB" id="A0A0K1PAG9"/>
<accession>A0A0K1PAG9</accession>
<evidence type="ECO:0000313" key="16">
    <source>
        <dbReference type="Proteomes" id="UP000055590"/>
    </source>
</evidence>
<evidence type="ECO:0000256" key="9">
    <source>
        <dbReference type="ARBA" id="ARBA00022842"/>
    </source>
</evidence>
<dbReference type="SUPFAM" id="SSF55681">
    <property type="entry name" value="Class II aaRS and biotin synthetases"/>
    <property type="match status" value="1"/>
</dbReference>
<evidence type="ECO:0000259" key="14">
    <source>
        <dbReference type="PROSITE" id="PS50862"/>
    </source>
</evidence>
<dbReference type="GO" id="GO:0006432">
    <property type="term" value="P:phenylalanyl-tRNA aminoacylation"/>
    <property type="evidence" value="ECO:0007669"/>
    <property type="project" value="UniProtKB-UniRule"/>
</dbReference>
<keyword evidence="9 13" id="KW-0460">Magnesium</keyword>
<feature type="domain" description="Aminoacyl-transfer RNA synthetases class-II family profile" evidence="14">
    <location>
        <begin position="129"/>
        <end position="382"/>
    </location>
</feature>
<dbReference type="STRING" id="1391653.AKJ08_0920"/>
<dbReference type="PROSITE" id="PS50862">
    <property type="entry name" value="AA_TRNA_LIGASE_II"/>
    <property type="match status" value="1"/>
</dbReference>
<sequence>MELSGEQQAEIDAARAAALRAIDEAGDEQALEAARVEHLGKSGRISLLRRNIGQLPPEQKKPFGEAVNAAIESVEGALTHRSEALAAAKLEAELSGSPLDVTLPGRPVRQGRRHPLSQTMEDLVSILGRMGFSVASGPEVELDYYNFEALNFPKNHPARDMQDTFFVDDGVLPPGSVPPGELLLRTHTSPVQVRTMLEKQPPIRIIAPGRVYRCDSDQTHSPMFHQIEGLYVARGVTFAELKGTLDELVRTFFGREVRTRFRPSFFPFTEPSAEVDISCVICGGTGRARGTHDLHLAVPAPDPLRPSRSVGEPAVPPHGGDPCRVCKATGWLEVLGAGMVHPKVFESVGYDPRTVSGFAFGMGVERIAMLRYGIDDLRLLFENDVRFLAQF</sequence>
<dbReference type="GO" id="GO:0005524">
    <property type="term" value="F:ATP binding"/>
    <property type="evidence" value="ECO:0007669"/>
    <property type="project" value="UniProtKB-UniRule"/>
</dbReference>
<evidence type="ECO:0000256" key="7">
    <source>
        <dbReference type="ARBA" id="ARBA00022741"/>
    </source>
</evidence>
<comment type="subcellular location">
    <subcellularLocation>
        <location evidence="1 13">Cytoplasm</location>
    </subcellularLocation>
</comment>
<dbReference type="Pfam" id="PF01409">
    <property type="entry name" value="tRNA-synt_2d"/>
    <property type="match status" value="1"/>
</dbReference>
<evidence type="ECO:0000256" key="8">
    <source>
        <dbReference type="ARBA" id="ARBA00022840"/>
    </source>
</evidence>
<reference evidence="15 16" key="1">
    <citation type="submission" date="2015-08" db="EMBL/GenBank/DDBJ databases">
        <authorList>
            <person name="Babu N.S."/>
            <person name="Beckwith C.J."/>
            <person name="Beseler K.G."/>
            <person name="Brison A."/>
            <person name="Carone J.V."/>
            <person name="Caskin T.P."/>
            <person name="Diamond M."/>
            <person name="Durham M.E."/>
            <person name="Foxe J.M."/>
            <person name="Go M."/>
            <person name="Henderson B.A."/>
            <person name="Jones I.B."/>
            <person name="McGettigan J.A."/>
            <person name="Micheletti S.J."/>
            <person name="Nasrallah M.E."/>
            <person name="Ortiz D."/>
            <person name="Piller C.R."/>
            <person name="Privatt S.R."/>
            <person name="Schneider S.L."/>
            <person name="Sharp S."/>
            <person name="Smith T.C."/>
            <person name="Stanton J.D."/>
            <person name="Ullery H.E."/>
            <person name="Wilson R.J."/>
            <person name="Serrano M.G."/>
            <person name="Buck G."/>
            <person name="Lee V."/>
            <person name="Wang Y."/>
            <person name="Carvalho R."/>
            <person name="Voegtly L."/>
            <person name="Shi R."/>
            <person name="Duckworth R."/>
            <person name="Johnson A."/>
            <person name="Loviza R."/>
            <person name="Walstead R."/>
            <person name="Shah Z."/>
            <person name="Kiflezghi M."/>
            <person name="Wade K."/>
            <person name="Ball S.L."/>
            <person name="Bradley K.W."/>
            <person name="Asai D.J."/>
            <person name="Bowman C.A."/>
            <person name="Russell D.A."/>
            <person name="Pope W.H."/>
            <person name="Jacobs-Sera D."/>
            <person name="Hendrix R.W."/>
            <person name="Hatfull G.F."/>
        </authorList>
    </citation>
    <scope>NUCLEOTIDE SEQUENCE [LARGE SCALE GENOMIC DNA]</scope>
    <source>
        <strain evidence="15 16">DSM 27710</strain>
    </source>
</reference>
<keyword evidence="7 13" id="KW-0547">Nucleotide-binding</keyword>
<evidence type="ECO:0000256" key="6">
    <source>
        <dbReference type="ARBA" id="ARBA00022723"/>
    </source>
</evidence>
<dbReference type="InterPro" id="IPR045864">
    <property type="entry name" value="aa-tRNA-synth_II/BPL/LPL"/>
</dbReference>
<keyword evidence="4 13" id="KW-0963">Cytoplasm</keyword>
<dbReference type="PANTHER" id="PTHR11538:SF41">
    <property type="entry name" value="PHENYLALANINE--TRNA LIGASE, MITOCHONDRIAL"/>
    <property type="match status" value="1"/>
</dbReference>
<keyword evidence="6 13" id="KW-0479">Metal-binding</keyword>
<dbReference type="InterPro" id="IPR004188">
    <property type="entry name" value="Phe-tRNA_ligase_II_N"/>
</dbReference>
<dbReference type="Gene3D" id="3.30.930.10">
    <property type="entry name" value="Bira Bifunctional Protein, Domain 2"/>
    <property type="match status" value="1"/>
</dbReference>
<dbReference type="InterPro" id="IPR004529">
    <property type="entry name" value="Phe-tRNA-synth_IIc_asu"/>
</dbReference>
<dbReference type="PATRIC" id="fig|1391653.3.peg.943"/>
<feature type="binding site" evidence="13">
    <location>
        <position position="270"/>
    </location>
    <ligand>
        <name>Mg(2+)</name>
        <dbReference type="ChEBI" id="CHEBI:18420"/>
        <note>shared with beta subunit</note>
    </ligand>
</feature>
<dbReference type="CDD" id="cd00496">
    <property type="entry name" value="PheRS_alpha_core"/>
    <property type="match status" value="1"/>
</dbReference>
<dbReference type="GO" id="GO:0005737">
    <property type="term" value="C:cytoplasm"/>
    <property type="evidence" value="ECO:0007669"/>
    <property type="project" value="UniProtKB-SubCell"/>
</dbReference>